<evidence type="ECO:0000256" key="1">
    <source>
        <dbReference type="SAM" id="MobiDB-lite"/>
    </source>
</evidence>
<dbReference type="Proteomes" id="UP000324748">
    <property type="component" value="Unassembled WGS sequence"/>
</dbReference>
<comment type="caution">
    <text evidence="2">The sequence shown here is derived from an EMBL/GenBank/DDBJ whole genome shotgun (WGS) entry which is preliminary data.</text>
</comment>
<keyword evidence="3" id="KW-1185">Reference proteome</keyword>
<dbReference type="EMBL" id="VSWC01000144">
    <property type="protein sequence ID" value="KAA1078377.1"/>
    <property type="molecule type" value="Genomic_DNA"/>
</dbReference>
<evidence type="ECO:0000313" key="3">
    <source>
        <dbReference type="Proteomes" id="UP000324748"/>
    </source>
</evidence>
<proteinExistence type="predicted"/>
<evidence type="ECO:0000313" key="2">
    <source>
        <dbReference type="EMBL" id="KAA1078377.1"/>
    </source>
</evidence>
<dbReference type="AlphaFoldDB" id="A0A5B0MMQ2"/>
<name>A0A5B0MMQ2_PUCGR</name>
<protein>
    <submittedName>
        <fullName evidence="2">Uncharacterized protein</fullName>
    </submittedName>
</protein>
<reference evidence="2 3" key="1">
    <citation type="submission" date="2019-05" db="EMBL/GenBank/DDBJ databases">
        <title>Emergence of the Ug99 lineage of the wheat stem rust pathogen through somatic hybridization.</title>
        <authorList>
            <person name="Li F."/>
            <person name="Upadhyaya N.M."/>
            <person name="Sperschneider J."/>
            <person name="Matny O."/>
            <person name="Nguyen-Phuc H."/>
            <person name="Mago R."/>
            <person name="Raley C."/>
            <person name="Miller M.E."/>
            <person name="Silverstein K.A.T."/>
            <person name="Henningsen E."/>
            <person name="Hirsch C.D."/>
            <person name="Visser B."/>
            <person name="Pretorius Z.A."/>
            <person name="Steffenson B.J."/>
            <person name="Schwessinger B."/>
            <person name="Dodds P.N."/>
            <person name="Figueroa M."/>
        </authorList>
    </citation>
    <scope>NUCLEOTIDE SEQUENCE [LARGE SCALE GENOMIC DNA]</scope>
    <source>
        <strain evidence="2">21-0</strain>
    </source>
</reference>
<sequence>MGVAGASVFSNVLTEKSSIATNCSSISESPSNQTVSTTPSLAPSSNLLIQTLDNHRPSRFTSGIKLQ</sequence>
<gene>
    <name evidence="2" type="ORF">PGT21_034245</name>
</gene>
<feature type="region of interest" description="Disordered" evidence="1">
    <location>
        <begin position="23"/>
        <end position="42"/>
    </location>
</feature>
<organism evidence="2 3">
    <name type="scientific">Puccinia graminis f. sp. tritici</name>
    <dbReference type="NCBI Taxonomy" id="56615"/>
    <lineage>
        <taxon>Eukaryota</taxon>
        <taxon>Fungi</taxon>
        <taxon>Dikarya</taxon>
        <taxon>Basidiomycota</taxon>
        <taxon>Pucciniomycotina</taxon>
        <taxon>Pucciniomycetes</taxon>
        <taxon>Pucciniales</taxon>
        <taxon>Pucciniaceae</taxon>
        <taxon>Puccinia</taxon>
    </lineage>
</organism>
<accession>A0A5B0MMQ2</accession>